<keyword evidence="2" id="KW-0812">Transmembrane</keyword>
<feature type="transmembrane region" description="Helical" evidence="2">
    <location>
        <begin position="43"/>
        <end position="61"/>
    </location>
</feature>
<feature type="compositionally biased region" description="Basic and acidic residues" evidence="1">
    <location>
        <begin position="72"/>
        <end position="82"/>
    </location>
</feature>
<gene>
    <name evidence="3" type="ORF">EJ05DRAFT_473057</name>
</gene>
<accession>A0A6A6WK24</accession>
<name>A0A6A6WK24_9PEZI</name>
<evidence type="ECO:0000313" key="3">
    <source>
        <dbReference type="EMBL" id="KAF2762121.1"/>
    </source>
</evidence>
<keyword evidence="2" id="KW-0472">Membrane</keyword>
<feature type="region of interest" description="Disordered" evidence="1">
    <location>
        <begin position="72"/>
        <end position="110"/>
    </location>
</feature>
<evidence type="ECO:0000256" key="1">
    <source>
        <dbReference type="SAM" id="MobiDB-lite"/>
    </source>
</evidence>
<reference evidence="3" key="1">
    <citation type="journal article" date="2020" name="Stud. Mycol.">
        <title>101 Dothideomycetes genomes: a test case for predicting lifestyles and emergence of pathogens.</title>
        <authorList>
            <person name="Haridas S."/>
            <person name="Albert R."/>
            <person name="Binder M."/>
            <person name="Bloem J."/>
            <person name="Labutti K."/>
            <person name="Salamov A."/>
            <person name="Andreopoulos B."/>
            <person name="Baker S."/>
            <person name="Barry K."/>
            <person name="Bills G."/>
            <person name="Bluhm B."/>
            <person name="Cannon C."/>
            <person name="Castanera R."/>
            <person name="Culley D."/>
            <person name="Daum C."/>
            <person name="Ezra D."/>
            <person name="Gonzalez J."/>
            <person name="Henrissat B."/>
            <person name="Kuo A."/>
            <person name="Liang C."/>
            <person name="Lipzen A."/>
            <person name="Lutzoni F."/>
            <person name="Magnuson J."/>
            <person name="Mondo S."/>
            <person name="Nolan M."/>
            <person name="Ohm R."/>
            <person name="Pangilinan J."/>
            <person name="Park H.-J."/>
            <person name="Ramirez L."/>
            <person name="Alfaro M."/>
            <person name="Sun H."/>
            <person name="Tritt A."/>
            <person name="Yoshinaga Y."/>
            <person name="Zwiers L.-H."/>
            <person name="Turgeon B."/>
            <person name="Goodwin S."/>
            <person name="Spatafora J."/>
            <person name="Crous P."/>
            <person name="Grigoriev I."/>
        </authorList>
    </citation>
    <scope>NUCLEOTIDE SEQUENCE</scope>
    <source>
        <strain evidence="3">CBS 121739</strain>
    </source>
</reference>
<proteinExistence type="predicted"/>
<dbReference type="GeneID" id="54484364"/>
<dbReference type="PANTHER" id="PTHR28199:SF1">
    <property type="entry name" value="PROCESSING OF GAS1 AND ALP PROTEIN 2"/>
    <property type="match status" value="1"/>
</dbReference>
<dbReference type="Proteomes" id="UP000799437">
    <property type="component" value="Unassembled WGS sequence"/>
</dbReference>
<dbReference type="Pfam" id="PF07543">
    <property type="entry name" value="PGA2"/>
    <property type="match status" value="1"/>
</dbReference>
<feature type="compositionally biased region" description="Polar residues" evidence="1">
    <location>
        <begin position="83"/>
        <end position="105"/>
    </location>
</feature>
<sequence>MTTTGTQNASNALKILWDRLSLWSYNFKTQSHDTFSRMRWEDYIRLVAVLGAYILIIRPVLVKLGARHQMRELERQEARDKNLGSSNVNDQGSQHSANSGTTGTDSAVDPAVRHRQLIRKALLEHEENLRATREEEDDDDQDIDEFLIE</sequence>
<keyword evidence="2" id="KW-1133">Transmembrane helix</keyword>
<protein>
    <recommendedName>
        <fullName evidence="5">DUF1531-domain-containing protein</fullName>
    </recommendedName>
</protein>
<keyword evidence="4" id="KW-1185">Reference proteome</keyword>
<evidence type="ECO:0000256" key="2">
    <source>
        <dbReference type="SAM" id="Phobius"/>
    </source>
</evidence>
<dbReference type="InterPro" id="IPR011431">
    <property type="entry name" value="Trafficking_Pga2"/>
</dbReference>
<evidence type="ECO:0008006" key="5">
    <source>
        <dbReference type="Google" id="ProtNLM"/>
    </source>
</evidence>
<dbReference type="GO" id="GO:0015031">
    <property type="term" value="P:protein transport"/>
    <property type="evidence" value="ECO:0007669"/>
    <property type="project" value="TreeGrafter"/>
</dbReference>
<organism evidence="3 4">
    <name type="scientific">Pseudovirgaria hyperparasitica</name>
    <dbReference type="NCBI Taxonomy" id="470096"/>
    <lineage>
        <taxon>Eukaryota</taxon>
        <taxon>Fungi</taxon>
        <taxon>Dikarya</taxon>
        <taxon>Ascomycota</taxon>
        <taxon>Pezizomycotina</taxon>
        <taxon>Dothideomycetes</taxon>
        <taxon>Dothideomycetes incertae sedis</taxon>
        <taxon>Acrospermales</taxon>
        <taxon>Acrospermaceae</taxon>
        <taxon>Pseudovirgaria</taxon>
    </lineage>
</organism>
<evidence type="ECO:0000313" key="4">
    <source>
        <dbReference type="Proteomes" id="UP000799437"/>
    </source>
</evidence>
<dbReference type="AlphaFoldDB" id="A0A6A6WK24"/>
<dbReference type="EMBL" id="ML996566">
    <property type="protein sequence ID" value="KAF2762121.1"/>
    <property type="molecule type" value="Genomic_DNA"/>
</dbReference>
<feature type="compositionally biased region" description="Acidic residues" evidence="1">
    <location>
        <begin position="134"/>
        <end position="149"/>
    </location>
</feature>
<dbReference type="OrthoDB" id="4227028at2759"/>
<dbReference type="RefSeq" id="XP_033604572.1">
    <property type="nucleotide sequence ID" value="XM_033743310.1"/>
</dbReference>
<feature type="region of interest" description="Disordered" evidence="1">
    <location>
        <begin position="128"/>
        <end position="149"/>
    </location>
</feature>
<dbReference type="PANTHER" id="PTHR28199">
    <property type="entry name" value="PROCESSING OF GAS1 AND ALP PROTEIN 2"/>
    <property type="match status" value="1"/>
</dbReference>